<dbReference type="Proteomes" id="UP000015105">
    <property type="component" value="Chromosome 5D"/>
</dbReference>
<name>A0A453JHN0_AEGTS</name>
<dbReference type="Gramene" id="AET5Gv20038000.24">
    <property type="protein sequence ID" value="AET5Gv20038000.24"/>
    <property type="gene ID" value="AET5Gv20038000"/>
</dbReference>
<evidence type="ECO:0000313" key="2">
    <source>
        <dbReference type="EnsemblPlants" id="AET5Gv20038000.24"/>
    </source>
</evidence>
<evidence type="ECO:0000313" key="3">
    <source>
        <dbReference type="Proteomes" id="UP000015105"/>
    </source>
</evidence>
<sequence>SPPIQRLARSPSSSVRPSPCRRGPGPRAQRCARLLPRSTSSRGAELLSCLFVWLAGSLFPFRAVPCTLHPVPLRPSRSAFATGSHELRLRGAPPLEFPTGLVVSAGLNGGGGH</sequence>
<reference evidence="2" key="3">
    <citation type="journal article" date="2017" name="Nature">
        <title>Genome sequence of the progenitor of the wheat D genome Aegilops tauschii.</title>
        <authorList>
            <person name="Luo M.C."/>
            <person name="Gu Y.Q."/>
            <person name="Puiu D."/>
            <person name="Wang H."/>
            <person name="Twardziok S.O."/>
            <person name="Deal K.R."/>
            <person name="Huo N."/>
            <person name="Zhu T."/>
            <person name="Wang L."/>
            <person name="Wang Y."/>
            <person name="McGuire P.E."/>
            <person name="Liu S."/>
            <person name="Long H."/>
            <person name="Ramasamy R.K."/>
            <person name="Rodriguez J.C."/>
            <person name="Van S.L."/>
            <person name="Yuan L."/>
            <person name="Wang Z."/>
            <person name="Xia Z."/>
            <person name="Xiao L."/>
            <person name="Anderson O.D."/>
            <person name="Ouyang S."/>
            <person name="Liang Y."/>
            <person name="Zimin A.V."/>
            <person name="Pertea G."/>
            <person name="Qi P."/>
            <person name="Bennetzen J.L."/>
            <person name="Dai X."/>
            <person name="Dawson M.W."/>
            <person name="Muller H.G."/>
            <person name="Kugler K."/>
            <person name="Rivarola-Duarte L."/>
            <person name="Spannagl M."/>
            <person name="Mayer K.F.X."/>
            <person name="Lu F.H."/>
            <person name="Bevan M.W."/>
            <person name="Leroy P."/>
            <person name="Li P."/>
            <person name="You F.M."/>
            <person name="Sun Q."/>
            <person name="Liu Z."/>
            <person name="Lyons E."/>
            <person name="Wicker T."/>
            <person name="Salzberg S.L."/>
            <person name="Devos K.M."/>
            <person name="Dvorak J."/>
        </authorList>
    </citation>
    <scope>NUCLEOTIDE SEQUENCE [LARGE SCALE GENOMIC DNA]</scope>
    <source>
        <strain evidence="2">cv. AL8/78</strain>
    </source>
</reference>
<reference evidence="3" key="1">
    <citation type="journal article" date="2014" name="Science">
        <title>Ancient hybridizations among the ancestral genomes of bread wheat.</title>
        <authorList>
            <consortium name="International Wheat Genome Sequencing Consortium,"/>
            <person name="Marcussen T."/>
            <person name="Sandve S.R."/>
            <person name="Heier L."/>
            <person name="Spannagl M."/>
            <person name="Pfeifer M."/>
            <person name="Jakobsen K.S."/>
            <person name="Wulff B.B."/>
            <person name="Steuernagel B."/>
            <person name="Mayer K.F."/>
            <person name="Olsen O.A."/>
        </authorList>
    </citation>
    <scope>NUCLEOTIDE SEQUENCE [LARGE SCALE GENOMIC DNA]</scope>
    <source>
        <strain evidence="3">cv. AL8/78</strain>
    </source>
</reference>
<dbReference type="AlphaFoldDB" id="A0A453JHN0"/>
<protein>
    <submittedName>
        <fullName evidence="2">Uncharacterized protein</fullName>
    </submittedName>
</protein>
<evidence type="ECO:0000256" key="1">
    <source>
        <dbReference type="SAM" id="MobiDB-lite"/>
    </source>
</evidence>
<reference evidence="2" key="5">
    <citation type="journal article" date="2021" name="G3 (Bethesda)">
        <title>Aegilops tauschii genome assembly Aet v5.0 features greater sequence contiguity and improved annotation.</title>
        <authorList>
            <person name="Wang L."/>
            <person name="Zhu T."/>
            <person name="Rodriguez J.C."/>
            <person name="Deal K.R."/>
            <person name="Dubcovsky J."/>
            <person name="McGuire P.E."/>
            <person name="Lux T."/>
            <person name="Spannagl M."/>
            <person name="Mayer K.F.X."/>
            <person name="Baldrich P."/>
            <person name="Meyers B.C."/>
            <person name="Huo N."/>
            <person name="Gu Y.Q."/>
            <person name="Zhou H."/>
            <person name="Devos K.M."/>
            <person name="Bennetzen J.L."/>
            <person name="Unver T."/>
            <person name="Budak H."/>
            <person name="Gulick P.J."/>
            <person name="Galiba G."/>
            <person name="Kalapos B."/>
            <person name="Nelson D.R."/>
            <person name="Li P."/>
            <person name="You F.M."/>
            <person name="Luo M.C."/>
            <person name="Dvorak J."/>
        </authorList>
    </citation>
    <scope>NUCLEOTIDE SEQUENCE [LARGE SCALE GENOMIC DNA]</scope>
    <source>
        <strain evidence="2">cv. AL8/78</strain>
    </source>
</reference>
<organism evidence="2 3">
    <name type="scientific">Aegilops tauschii subsp. strangulata</name>
    <name type="common">Goatgrass</name>
    <dbReference type="NCBI Taxonomy" id="200361"/>
    <lineage>
        <taxon>Eukaryota</taxon>
        <taxon>Viridiplantae</taxon>
        <taxon>Streptophyta</taxon>
        <taxon>Embryophyta</taxon>
        <taxon>Tracheophyta</taxon>
        <taxon>Spermatophyta</taxon>
        <taxon>Magnoliopsida</taxon>
        <taxon>Liliopsida</taxon>
        <taxon>Poales</taxon>
        <taxon>Poaceae</taxon>
        <taxon>BOP clade</taxon>
        <taxon>Pooideae</taxon>
        <taxon>Triticodae</taxon>
        <taxon>Triticeae</taxon>
        <taxon>Triticinae</taxon>
        <taxon>Aegilops</taxon>
    </lineage>
</organism>
<reference evidence="3" key="2">
    <citation type="journal article" date="2017" name="Nat. Plants">
        <title>The Aegilops tauschii genome reveals multiple impacts of transposons.</title>
        <authorList>
            <person name="Zhao G."/>
            <person name="Zou C."/>
            <person name="Li K."/>
            <person name="Wang K."/>
            <person name="Li T."/>
            <person name="Gao L."/>
            <person name="Zhang X."/>
            <person name="Wang H."/>
            <person name="Yang Z."/>
            <person name="Liu X."/>
            <person name="Jiang W."/>
            <person name="Mao L."/>
            <person name="Kong X."/>
            <person name="Jiao Y."/>
            <person name="Jia J."/>
        </authorList>
    </citation>
    <scope>NUCLEOTIDE SEQUENCE [LARGE SCALE GENOMIC DNA]</scope>
    <source>
        <strain evidence="3">cv. AL8/78</strain>
    </source>
</reference>
<feature type="compositionally biased region" description="Low complexity" evidence="1">
    <location>
        <begin position="9"/>
        <end position="27"/>
    </location>
</feature>
<keyword evidence="3" id="KW-1185">Reference proteome</keyword>
<dbReference type="EnsemblPlants" id="AET5Gv20038000.24">
    <property type="protein sequence ID" value="AET5Gv20038000.24"/>
    <property type="gene ID" value="AET5Gv20038000"/>
</dbReference>
<feature type="region of interest" description="Disordered" evidence="1">
    <location>
        <begin position="1"/>
        <end position="31"/>
    </location>
</feature>
<reference evidence="2" key="4">
    <citation type="submission" date="2019-03" db="UniProtKB">
        <authorList>
            <consortium name="EnsemblPlants"/>
        </authorList>
    </citation>
    <scope>IDENTIFICATION</scope>
</reference>
<proteinExistence type="predicted"/>
<accession>A0A453JHN0</accession>